<dbReference type="OrthoDB" id="439120at2759"/>
<feature type="signal peptide" evidence="3">
    <location>
        <begin position="1"/>
        <end position="20"/>
    </location>
</feature>
<feature type="chain" id="PRO_5010243427" description="Reverse transcriptase domain-containing protein" evidence="3">
    <location>
        <begin position="21"/>
        <end position="1876"/>
    </location>
</feature>
<feature type="region of interest" description="Disordered" evidence="2">
    <location>
        <begin position="751"/>
        <end position="857"/>
    </location>
</feature>
<evidence type="ECO:0000256" key="1">
    <source>
        <dbReference type="SAM" id="Coils"/>
    </source>
</evidence>
<protein>
    <recommendedName>
        <fullName evidence="6">Reverse transcriptase domain-containing protein</fullName>
    </recommendedName>
</protein>
<reference evidence="4 5" key="1">
    <citation type="submission" date="2016-02" db="EMBL/GenBank/DDBJ databases">
        <title>Genome analysis of coral dinoflagellate symbionts highlights evolutionary adaptations to a symbiotic lifestyle.</title>
        <authorList>
            <person name="Aranda M."/>
            <person name="Li Y."/>
            <person name="Liew Y.J."/>
            <person name="Baumgarten S."/>
            <person name="Simakov O."/>
            <person name="Wilson M."/>
            <person name="Piel J."/>
            <person name="Ashoor H."/>
            <person name="Bougouffa S."/>
            <person name="Bajic V.B."/>
            <person name="Ryu T."/>
            <person name="Ravasi T."/>
            <person name="Bayer T."/>
            <person name="Micklem G."/>
            <person name="Kim H."/>
            <person name="Bhak J."/>
            <person name="Lajeunesse T.C."/>
            <person name="Voolstra C.R."/>
        </authorList>
    </citation>
    <scope>NUCLEOTIDE SEQUENCE [LARGE SCALE GENOMIC DNA]</scope>
    <source>
        <strain evidence="4 5">CCMP2467</strain>
    </source>
</reference>
<feature type="coiled-coil region" evidence="1">
    <location>
        <begin position="225"/>
        <end position="295"/>
    </location>
</feature>
<feature type="region of interest" description="Disordered" evidence="2">
    <location>
        <begin position="455"/>
        <end position="480"/>
    </location>
</feature>
<sequence>MRKPARFLSVLVLGRLKAHAEVSDGFVLLPSLVETEASTSSPQPQMPRLDLLSMGSDSQKIGDLETWVMSMAGKVEMDNATVGFIDQIRQMVEDMIPQVLNRSAASVQELRRLFEAFTHCRLEKVLQEDLAELQERHLYCRGNESRHAIATAEASQTWSASDLVKQSECTKFVAIDQIPSHDECGVPQHPDTMRYYAEALRNKFKDKYDEWVRRKESCDTAANSTESLRLRKAALEEQQQQLRAICNSLQDELDHRICGGKVAAERRCHSYEECYERARANFLEQNKTVAALEKEMKQEYRALKRIICILKAFEGGVEEKELEVCRSRTVSHRRLVLTGVLCLVALPRGALNEGPSRDMDPTDAELNAITDLNGVLAWAGVDGQLAVALRAALGQPQRVREIALIPRLPWDGAIQALRVQELDADGNAAGAPRETSLVEKARLESVRRVSLLRMGATPDGPGAPTPAGPAPVAAPAVSPSATGSRKLKLSAVVDPALDADVTAMEHSELQRLYSDYKTKYGDFPAPESDPSADQLAALKQVIQAGASPYTDFSLFGPHGLRLLRKQSFTSYVLNAATGEWTKKEQPGPNSFHAWFEAWKVLRTALLLLECVDAERLDSYAEHIRSYVTQFGDVVWWIIYRAENRMRAEQMERLRRKLHDRPEFGFTGARPWNAVYAAAIKDTEFFARELVTPATLWLSQRAEPAPPPVPAEDEVPRRPGKAKRKYTGEDQSTKAGDVYILNRKGVTICEDYNRGRCGSKKPQSKCKGGVDAVQSASSQPCAGDASGAPPSASSTAVTGGRKDYLPPTPKARSSKPVQRLDDTATALRRSTASNTSTAPEPRPPLKRRRPGDETQAAHIIPPAGSMVPYFKPLPAGPRPYGTWVAKAGSAAEQRPWALVLFSGRARRGDLTSWLAHYGFLVCAIDTAAPEPVDLLHEALFTPLYQDVYKGKFSVAWAATPCGSFSPLRERRPGPPLLRTAEHIEGLPDLGKKEKEKLREANLLVERTADVLSVMWEQRATWGLENPDHPPGKPSIWLMPLVKEIADYDRVSQVSFDQCTKLDGRRCQHPKGTHQSTAGRQVTDDWGNRQWASKDQGEYTAHFSQAIAEALYQGYRKQALEKEAENIRALGGLRNPRRALERLPRSAAAGRGIRRLLEQALHLWPELLDPAVAILRGEEPAEFNNTVVESVRSAVLTALGAPEHVRKRRRTAPANTPIQAAVLQAWGLATDDPDAEVLSEWLDNGAPLGIEQAVPTTGVFPPVSASSQLPASQLDRRTLEGWENYPSAQQESQVLRELLADYAERGFCTLATTPEEAARLLGGTPVLNKLGVIVKDKVDSRGRPVRKARVIWDLRESRVNQACCQGERILLPRLLDVVLSLLNVYRKGGKPYLAGMDIRDAFMNIPAGADRKYTVAAVPGAIVVFNTLVFGSASSPTLWGRMAAWLGRSTAAVTNTDPQCYVDDPIFVLFGPGLGAAAKDLAVALLWIAVAGFPTKLGKANGGKVIDWVGARIECHDDEQTVVVTLPAQKISQLAEQVEKMLNRSVVGARELRSLAGSLSFVAGLVPHLRPFLSTFWAVLTKFELTSEGKPFGKARKLIHTSRIAPGLRWVRALLQAGTLRKTFLANPPHTDFEIVTDASPWGIGGILRRKGEACELFFSCLPDTVLHKFGAERGVSKFNTLWQGLALLVAFRLWLPSLPYGAVYRAKSDNLGFLRALARGSAKSPALNVLAREFALDERIFSPEPKHFPPELEHVPARAVDFEAGRVLPASTVEFFAVGDVTSFGNWQSWSNQTVDVCLPGRQEEGANRSSPNLDPVGIDWTPFKILPPQTTCSARKLWPWPNASSAEYSADVYGSVPTDVALKECSAVPCCQTVYS</sequence>
<organism evidence="4 5">
    <name type="scientific">Symbiodinium microadriaticum</name>
    <name type="common">Dinoflagellate</name>
    <name type="synonym">Zooxanthella microadriatica</name>
    <dbReference type="NCBI Taxonomy" id="2951"/>
    <lineage>
        <taxon>Eukaryota</taxon>
        <taxon>Sar</taxon>
        <taxon>Alveolata</taxon>
        <taxon>Dinophyceae</taxon>
        <taxon>Suessiales</taxon>
        <taxon>Symbiodiniaceae</taxon>
        <taxon>Symbiodinium</taxon>
    </lineage>
</organism>
<dbReference type="InterPro" id="IPR052055">
    <property type="entry name" value="Hepadnavirus_pol/RT"/>
</dbReference>
<evidence type="ECO:0000256" key="2">
    <source>
        <dbReference type="SAM" id="MobiDB-lite"/>
    </source>
</evidence>
<keyword evidence="1" id="KW-0175">Coiled coil</keyword>
<feature type="compositionally biased region" description="Low complexity" evidence="2">
    <location>
        <begin position="470"/>
        <end position="480"/>
    </location>
</feature>
<keyword evidence="5" id="KW-1185">Reference proteome</keyword>
<feature type="region of interest" description="Disordered" evidence="2">
    <location>
        <begin position="698"/>
        <end position="730"/>
    </location>
</feature>
<accession>A0A1Q9CC70</accession>
<feature type="compositionally biased region" description="Polar residues" evidence="2">
    <location>
        <begin position="827"/>
        <end position="837"/>
    </location>
</feature>
<evidence type="ECO:0000313" key="4">
    <source>
        <dbReference type="EMBL" id="OLP80521.1"/>
    </source>
</evidence>
<evidence type="ECO:0000256" key="3">
    <source>
        <dbReference type="SAM" id="SignalP"/>
    </source>
</evidence>
<dbReference type="PANTHER" id="PTHR33050:SF7">
    <property type="entry name" value="RIBONUCLEASE H"/>
    <property type="match status" value="1"/>
</dbReference>
<keyword evidence="3" id="KW-0732">Signal</keyword>
<dbReference type="SUPFAM" id="SSF56672">
    <property type="entry name" value="DNA/RNA polymerases"/>
    <property type="match status" value="1"/>
</dbReference>
<dbReference type="InterPro" id="IPR043502">
    <property type="entry name" value="DNA/RNA_pol_sf"/>
</dbReference>
<dbReference type="Proteomes" id="UP000186817">
    <property type="component" value="Unassembled WGS sequence"/>
</dbReference>
<name>A0A1Q9CC70_SYMMI</name>
<comment type="caution">
    <text evidence="4">The sequence shown here is derived from an EMBL/GenBank/DDBJ whole genome shotgun (WGS) entry which is preliminary data.</text>
</comment>
<gene>
    <name evidence="4" type="ORF">AK812_SmicGene39049</name>
</gene>
<dbReference type="PANTHER" id="PTHR33050">
    <property type="entry name" value="REVERSE TRANSCRIPTASE DOMAIN-CONTAINING PROTEIN"/>
    <property type="match status" value="1"/>
</dbReference>
<evidence type="ECO:0000313" key="5">
    <source>
        <dbReference type="Proteomes" id="UP000186817"/>
    </source>
</evidence>
<dbReference type="EMBL" id="LSRX01001372">
    <property type="protein sequence ID" value="OLP80521.1"/>
    <property type="molecule type" value="Genomic_DNA"/>
</dbReference>
<evidence type="ECO:0008006" key="6">
    <source>
        <dbReference type="Google" id="ProtNLM"/>
    </source>
</evidence>
<feature type="compositionally biased region" description="Low complexity" evidence="2">
    <location>
        <begin position="781"/>
        <end position="793"/>
    </location>
</feature>
<proteinExistence type="predicted"/>